<sequence>MTIQTKRPRYCIQSHRVIRTLTLFAFVIQAKKKTKKNTAVQGQKFNLENALEAEGLKLQIEALNIQHRVADLLEIDIKARIRFYETKMRFLEASRVKLDHEVVKLVQEATNINLRSFSLANELVAAGMLDSNIFQLPSLDVTPLFSAELPSLLLLELPSIQLPAASINRFGLSYIDGDVAGISVQWRKPGRLPTAPNLNAGDQPIIY</sequence>
<dbReference type="EMBL" id="MU267595">
    <property type="protein sequence ID" value="KAH7915917.1"/>
    <property type="molecule type" value="Genomic_DNA"/>
</dbReference>
<organism evidence="1 2">
    <name type="scientific">Hygrophoropsis aurantiaca</name>
    <dbReference type="NCBI Taxonomy" id="72124"/>
    <lineage>
        <taxon>Eukaryota</taxon>
        <taxon>Fungi</taxon>
        <taxon>Dikarya</taxon>
        <taxon>Basidiomycota</taxon>
        <taxon>Agaricomycotina</taxon>
        <taxon>Agaricomycetes</taxon>
        <taxon>Agaricomycetidae</taxon>
        <taxon>Boletales</taxon>
        <taxon>Coniophorineae</taxon>
        <taxon>Hygrophoropsidaceae</taxon>
        <taxon>Hygrophoropsis</taxon>
    </lineage>
</organism>
<protein>
    <submittedName>
        <fullName evidence="1">Uncharacterized protein</fullName>
    </submittedName>
</protein>
<comment type="caution">
    <text evidence="1">The sequence shown here is derived from an EMBL/GenBank/DDBJ whole genome shotgun (WGS) entry which is preliminary data.</text>
</comment>
<keyword evidence="2" id="KW-1185">Reference proteome</keyword>
<dbReference type="Proteomes" id="UP000790377">
    <property type="component" value="Unassembled WGS sequence"/>
</dbReference>
<gene>
    <name evidence="1" type="ORF">BJ138DRAFT_1140753</name>
</gene>
<name>A0ACB8AU49_9AGAM</name>
<evidence type="ECO:0000313" key="2">
    <source>
        <dbReference type="Proteomes" id="UP000790377"/>
    </source>
</evidence>
<proteinExistence type="predicted"/>
<reference evidence="1" key="1">
    <citation type="journal article" date="2021" name="New Phytol.">
        <title>Evolutionary innovations through gain and loss of genes in the ectomycorrhizal Boletales.</title>
        <authorList>
            <person name="Wu G."/>
            <person name="Miyauchi S."/>
            <person name="Morin E."/>
            <person name="Kuo A."/>
            <person name="Drula E."/>
            <person name="Varga T."/>
            <person name="Kohler A."/>
            <person name="Feng B."/>
            <person name="Cao Y."/>
            <person name="Lipzen A."/>
            <person name="Daum C."/>
            <person name="Hundley H."/>
            <person name="Pangilinan J."/>
            <person name="Johnson J."/>
            <person name="Barry K."/>
            <person name="LaButti K."/>
            <person name="Ng V."/>
            <person name="Ahrendt S."/>
            <person name="Min B."/>
            <person name="Choi I.G."/>
            <person name="Park H."/>
            <person name="Plett J.M."/>
            <person name="Magnuson J."/>
            <person name="Spatafora J.W."/>
            <person name="Nagy L.G."/>
            <person name="Henrissat B."/>
            <person name="Grigoriev I.V."/>
            <person name="Yang Z.L."/>
            <person name="Xu J."/>
            <person name="Martin F.M."/>
        </authorList>
    </citation>
    <scope>NUCLEOTIDE SEQUENCE</scope>
    <source>
        <strain evidence="1">ATCC 28755</strain>
    </source>
</reference>
<evidence type="ECO:0000313" key="1">
    <source>
        <dbReference type="EMBL" id="KAH7915917.1"/>
    </source>
</evidence>
<accession>A0ACB8AU49</accession>